<evidence type="ECO:0000256" key="4">
    <source>
        <dbReference type="ARBA" id="ARBA00022989"/>
    </source>
</evidence>
<evidence type="ECO:0000256" key="1">
    <source>
        <dbReference type="ARBA" id="ARBA00004651"/>
    </source>
</evidence>
<feature type="transmembrane region" description="Helical" evidence="6">
    <location>
        <begin position="290"/>
        <end position="313"/>
    </location>
</feature>
<protein>
    <submittedName>
        <fullName evidence="9">DNA internalization-related competence protein ComEC/Rec2</fullName>
    </submittedName>
</protein>
<dbReference type="PANTHER" id="PTHR30619">
    <property type="entry name" value="DNA INTERNALIZATION/COMPETENCE PROTEIN COMEC/REC2"/>
    <property type="match status" value="1"/>
</dbReference>
<proteinExistence type="predicted"/>
<sequence>MKPPVKNAFHTIPFLRILAAYIFGIVAAHFIYIKINLSFLAIFLVFLIIIALLNTRKTYFKNRVAVLFITLFLIGTGFCRYRQYNKKPILCSGNFYVGTLLEMPAKKSRSFKAELLLSHFLVNGSVQRTKEKVIAYFQEGSLISHLSAGKRIMFKAKPAIIYNPGNPFEFDYKGYLEKRRIYRQVYIPSNNWRVEDSYSNPLFSPTICAERIRGRLISTYRENNIVDEKFAILSALTLGYKEALGPDVKSVFSSTGAMHVLAVSGLHVGIIYLIINFLLGFLKRNPKGRVPFICLAIAILWSYALITGLSPSVQRAATMFSIVIIGENLRRPANIYNTLASSAFLLLVINPNLLSDVGFQLSYSAVFGIVFFQPGIYKLFSPKYWLADKAWALFSVSVAAQITTFPFILYYFNQYPTYSILSNFIVIPAAFIFIFLGFSIIVFSFFPVVSNILAIVASGTLGFVYEILKWIQSLPGSSVQNIHLSGMQFVMLCLSIIMVMVFISSRKPGYFISFLVLLALIMAANLYFKYNCLTQKKIIVYNSGNNILIHLISGGENFVVYENGGLISRFGYEAVNNVITNLHLKQPTYLSYMDSFDNDCFYLNSGVISFYGKQIVIGSKLGGNRNNFPIDIIILQGRVKPGLLKAKHIVTYHSFANENKDIVNIKKDGAFVLEL</sequence>
<feature type="transmembrane region" description="Helical" evidence="6">
    <location>
        <begin position="37"/>
        <end position="53"/>
    </location>
</feature>
<feature type="transmembrane region" description="Helical" evidence="6">
    <location>
        <begin position="12"/>
        <end position="31"/>
    </location>
</feature>
<dbReference type="InterPro" id="IPR052159">
    <property type="entry name" value="Competence_DNA_uptake"/>
</dbReference>
<reference evidence="9" key="1">
    <citation type="submission" date="2018-06" db="EMBL/GenBank/DDBJ databases">
        <authorList>
            <person name="Zhirakovskaya E."/>
        </authorList>
    </citation>
    <scope>NUCLEOTIDE SEQUENCE</scope>
</reference>
<dbReference type="Pfam" id="PF03772">
    <property type="entry name" value="Competence"/>
    <property type="match status" value="1"/>
</dbReference>
<dbReference type="EMBL" id="UOEP01000209">
    <property type="protein sequence ID" value="VAW24283.1"/>
    <property type="molecule type" value="Genomic_DNA"/>
</dbReference>
<evidence type="ECO:0000259" key="7">
    <source>
        <dbReference type="Pfam" id="PF03772"/>
    </source>
</evidence>
<evidence type="ECO:0000259" key="8">
    <source>
        <dbReference type="Pfam" id="PF13567"/>
    </source>
</evidence>
<keyword evidence="3 6" id="KW-0812">Transmembrane</keyword>
<evidence type="ECO:0000256" key="5">
    <source>
        <dbReference type="ARBA" id="ARBA00023136"/>
    </source>
</evidence>
<feature type="transmembrane region" description="Helical" evidence="6">
    <location>
        <begin position="65"/>
        <end position="84"/>
    </location>
</feature>
<accession>A0A3B0U7A2</accession>
<evidence type="ECO:0000313" key="9">
    <source>
        <dbReference type="EMBL" id="VAW24283.1"/>
    </source>
</evidence>
<feature type="transmembrane region" description="Helical" evidence="6">
    <location>
        <begin position="424"/>
        <end position="446"/>
    </location>
</feature>
<feature type="transmembrane region" description="Helical" evidence="6">
    <location>
        <begin position="452"/>
        <end position="471"/>
    </location>
</feature>
<dbReference type="GO" id="GO:0005886">
    <property type="term" value="C:plasma membrane"/>
    <property type="evidence" value="ECO:0007669"/>
    <property type="project" value="UniProtKB-SubCell"/>
</dbReference>
<dbReference type="PANTHER" id="PTHR30619:SF1">
    <property type="entry name" value="RECOMBINATION PROTEIN 2"/>
    <property type="match status" value="1"/>
</dbReference>
<feature type="domain" description="ComEC/Rec2-related protein" evidence="7">
    <location>
        <begin position="236"/>
        <end position="503"/>
    </location>
</feature>
<dbReference type="InterPro" id="IPR004477">
    <property type="entry name" value="ComEC_N"/>
</dbReference>
<dbReference type="NCBIfam" id="TIGR00360">
    <property type="entry name" value="ComEC_N-term"/>
    <property type="match status" value="1"/>
</dbReference>
<dbReference type="AlphaFoldDB" id="A0A3B0U7A2"/>
<evidence type="ECO:0000256" key="2">
    <source>
        <dbReference type="ARBA" id="ARBA00022475"/>
    </source>
</evidence>
<feature type="transmembrane region" description="Helical" evidence="6">
    <location>
        <begin position="509"/>
        <end position="528"/>
    </location>
</feature>
<feature type="transmembrane region" description="Helical" evidence="6">
    <location>
        <begin position="392"/>
        <end position="412"/>
    </location>
</feature>
<name>A0A3B0U7A2_9ZZZZ</name>
<dbReference type="InterPro" id="IPR025405">
    <property type="entry name" value="DUF4131"/>
</dbReference>
<feature type="domain" description="DUF4131" evidence="8">
    <location>
        <begin position="36"/>
        <end position="191"/>
    </location>
</feature>
<feature type="transmembrane region" description="Helical" evidence="6">
    <location>
        <begin position="333"/>
        <end position="349"/>
    </location>
</feature>
<comment type="subcellular location">
    <subcellularLocation>
        <location evidence="1">Cell membrane</location>
        <topology evidence="1">Multi-pass membrane protein</topology>
    </subcellularLocation>
</comment>
<gene>
    <name evidence="9" type="ORF">MNBD_BACTEROID01-2942</name>
</gene>
<organism evidence="9">
    <name type="scientific">hydrothermal vent metagenome</name>
    <dbReference type="NCBI Taxonomy" id="652676"/>
    <lineage>
        <taxon>unclassified sequences</taxon>
        <taxon>metagenomes</taxon>
        <taxon>ecological metagenomes</taxon>
    </lineage>
</organism>
<evidence type="ECO:0000256" key="3">
    <source>
        <dbReference type="ARBA" id="ARBA00022692"/>
    </source>
</evidence>
<dbReference type="Pfam" id="PF13567">
    <property type="entry name" value="DUF4131"/>
    <property type="match status" value="1"/>
</dbReference>
<evidence type="ECO:0000256" key="6">
    <source>
        <dbReference type="SAM" id="Phobius"/>
    </source>
</evidence>
<feature type="transmembrane region" description="Helical" evidence="6">
    <location>
        <begin position="483"/>
        <end position="503"/>
    </location>
</feature>
<keyword evidence="5 6" id="KW-0472">Membrane</keyword>
<feature type="transmembrane region" description="Helical" evidence="6">
    <location>
        <begin position="256"/>
        <end position="278"/>
    </location>
</feature>
<keyword evidence="2" id="KW-1003">Cell membrane</keyword>
<keyword evidence="4 6" id="KW-1133">Transmembrane helix</keyword>